<evidence type="ECO:0000256" key="8">
    <source>
        <dbReference type="PROSITE-ProRule" id="PRU00282"/>
    </source>
</evidence>
<dbReference type="InterPro" id="IPR036899">
    <property type="entry name" value="Ribosomal_uL13_sf"/>
</dbReference>
<keyword evidence="7" id="KW-0687">Ribonucleoprotein</keyword>
<dbReference type="AlphaFoldDB" id="A0A8S1F017"/>
<dbReference type="Pfam" id="PF00572">
    <property type="entry name" value="Ribosomal_L13"/>
    <property type="match status" value="1"/>
</dbReference>
<dbReference type="PANTHER" id="PTHR46314:SF2">
    <property type="entry name" value="SOLUTE CARRIER FAMILY 25 MEMBER 44"/>
    <property type="match status" value="1"/>
</dbReference>
<keyword evidence="6 8" id="KW-0472">Membrane</keyword>
<comment type="similarity">
    <text evidence="2">Belongs to the universal ribosomal protein uL13 family.</text>
</comment>
<comment type="caution">
    <text evidence="11">The sequence shown here is derived from an EMBL/GenBank/DDBJ whole genome shotgun (WGS) entry which is preliminary data.</text>
</comment>
<dbReference type="SUPFAM" id="SSF103506">
    <property type="entry name" value="Mitochondrial carrier"/>
    <property type="match status" value="1"/>
</dbReference>
<dbReference type="Proteomes" id="UP000494206">
    <property type="component" value="Unassembled WGS sequence"/>
</dbReference>
<dbReference type="GO" id="GO:0005739">
    <property type="term" value="C:mitochondrion"/>
    <property type="evidence" value="ECO:0007669"/>
    <property type="project" value="InterPro"/>
</dbReference>
<dbReference type="GO" id="GO:0005840">
    <property type="term" value="C:ribosome"/>
    <property type="evidence" value="ECO:0007669"/>
    <property type="project" value="UniProtKB-KW"/>
</dbReference>
<dbReference type="EMBL" id="CADEPM010000006">
    <property type="protein sequence ID" value="CAB3406982.1"/>
    <property type="molecule type" value="Genomic_DNA"/>
</dbReference>
<evidence type="ECO:0000256" key="10">
    <source>
        <dbReference type="SAM" id="MobiDB-lite"/>
    </source>
</evidence>
<evidence type="ECO:0000313" key="12">
    <source>
        <dbReference type="Proteomes" id="UP000494206"/>
    </source>
</evidence>
<dbReference type="GO" id="GO:0009083">
    <property type="term" value="P:branched-chain amino acid catabolic process"/>
    <property type="evidence" value="ECO:0007669"/>
    <property type="project" value="InterPro"/>
</dbReference>
<sequence>MSSSDAETGVEASNLSTKRLSNHNPLSNTQKDKLLVIQWEHLNLYKFYPMALCSSWTIRCLLYPMSVVKSRLQLQRQNNVYNGMRDAFVKIIRQEGIGALYKGFWMTLPQLSASFLYSSAYERVRDLLQTHLSIKNHSVVSALAGGIASPCAQLIFVPTDIVAQHMMVHNNPEAFGGGKRNIAVADAIRNDGLEKKRTLGLRVIRAVYKVDGISGFYRGFLSAIMLYIPSTMVFWSTYYNSLSVFRKIREKVTELEYGVKPMSASEIDDRNLFLDQAVSGSIGGVASACVTNPLEMLRIRLQVHRTTYRETIIRLWKYEKAQVFTKGLAPRCVNNALYSSLVMLAYESMSATRVTSRFDRVNQWLKFSRQWHIIDANQQDAERIGQKVANYLAGKHKPIYHPETDCGDHVVLTNCKDIAMHAFDWKHTIYEFNKEYPRSKADIPAWQIHEYDPCRIAFLSVYKALGNNMLRRRHIQRLHLFADEDMPEFVRRNISSQLRQVQDVVKRLDEYSEEERKNVPNILKYSPGHVVDWEKSIESPGRHVKPGPGQKDK</sequence>
<evidence type="ECO:0000256" key="3">
    <source>
        <dbReference type="ARBA" id="ARBA00006375"/>
    </source>
</evidence>
<evidence type="ECO:0000256" key="5">
    <source>
        <dbReference type="ARBA" id="ARBA00022980"/>
    </source>
</evidence>
<accession>A0A8S1F017</accession>
<dbReference type="GO" id="GO:0006412">
    <property type="term" value="P:translation"/>
    <property type="evidence" value="ECO:0007669"/>
    <property type="project" value="InterPro"/>
</dbReference>
<dbReference type="InterPro" id="IPR005822">
    <property type="entry name" value="Ribosomal_uL13"/>
</dbReference>
<dbReference type="Pfam" id="PF00153">
    <property type="entry name" value="Mito_carr"/>
    <property type="match status" value="3"/>
</dbReference>
<dbReference type="GO" id="GO:0003735">
    <property type="term" value="F:structural constituent of ribosome"/>
    <property type="evidence" value="ECO:0007669"/>
    <property type="project" value="InterPro"/>
</dbReference>
<protein>
    <submittedName>
        <fullName evidence="11">Uncharacterized protein</fullName>
    </submittedName>
</protein>
<dbReference type="GO" id="GO:0015658">
    <property type="term" value="F:branched-chain amino acid transmembrane transporter activity"/>
    <property type="evidence" value="ECO:0007669"/>
    <property type="project" value="InterPro"/>
</dbReference>
<feature type="non-terminal residue" evidence="11">
    <location>
        <position position="1"/>
    </location>
</feature>
<evidence type="ECO:0000256" key="7">
    <source>
        <dbReference type="ARBA" id="ARBA00023274"/>
    </source>
</evidence>
<reference evidence="11 12" key="1">
    <citation type="submission" date="2020-04" db="EMBL/GenBank/DDBJ databases">
        <authorList>
            <person name="Laetsch R D."/>
            <person name="Stevens L."/>
            <person name="Kumar S."/>
            <person name="Blaxter L. M."/>
        </authorList>
    </citation>
    <scope>NUCLEOTIDE SEQUENCE [LARGE SCALE GENOMIC DNA]</scope>
</reference>
<evidence type="ECO:0000313" key="11">
    <source>
        <dbReference type="EMBL" id="CAB3406982.1"/>
    </source>
</evidence>
<comment type="subcellular location">
    <subcellularLocation>
        <location evidence="1">Membrane</location>
        <topology evidence="1">Multi-pass membrane protein</topology>
    </subcellularLocation>
</comment>
<dbReference type="Gene3D" id="3.90.1180.10">
    <property type="entry name" value="Ribosomal protein L13"/>
    <property type="match status" value="1"/>
</dbReference>
<dbReference type="PANTHER" id="PTHR46314">
    <property type="entry name" value="SOLUTE CARRIER FAMILY 25 MEMBER 44"/>
    <property type="match status" value="1"/>
</dbReference>
<proteinExistence type="inferred from homology"/>
<evidence type="ECO:0000256" key="1">
    <source>
        <dbReference type="ARBA" id="ARBA00004141"/>
    </source>
</evidence>
<keyword evidence="12" id="KW-1185">Reference proteome</keyword>
<name>A0A8S1F017_9PELO</name>
<dbReference type="GO" id="GO:1990904">
    <property type="term" value="C:ribonucleoprotein complex"/>
    <property type="evidence" value="ECO:0007669"/>
    <property type="project" value="UniProtKB-KW"/>
</dbReference>
<dbReference type="OrthoDB" id="250329at2759"/>
<feature type="repeat" description="Solcar" evidence="8">
    <location>
        <begin position="271"/>
        <end position="352"/>
    </location>
</feature>
<dbReference type="InterPro" id="IPR042164">
    <property type="entry name" value="SLC25A44"/>
</dbReference>
<dbReference type="HAMAP" id="MF_01366">
    <property type="entry name" value="Ribosomal_uL13"/>
    <property type="match status" value="1"/>
</dbReference>
<keyword evidence="5" id="KW-0689">Ribosomal protein</keyword>
<dbReference type="Gene3D" id="1.50.40.10">
    <property type="entry name" value="Mitochondrial carrier domain"/>
    <property type="match status" value="2"/>
</dbReference>
<dbReference type="GO" id="GO:0016020">
    <property type="term" value="C:membrane"/>
    <property type="evidence" value="ECO:0007669"/>
    <property type="project" value="UniProtKB-SubCell"/>
</dbReference>
<feature type="region of interest" description="Disordered" evidence="10">
    <location>
        <begin position="1"/>
        <end position="24"/>
    </location>
</feature>
<keyword evidence="9" id="KW-0813">Transport</keyword>
<comment type="similarity">
    <text evidence="3 9">Belongs to the mitochondrial carrier (TC 2.A.29) family.</text>
</comment>
<dbReference type="InterPro" id="IPR018108">
    <property type="entry name" value="MCP_transmembrane"/>
</dbReference>
<keyword evidence="4 8" id="KW-0812">Transmembrane</keyword>
<gene>
    <name evidence="11" type="ORF">CBOVIS_LOCUS8976</name>
</gene>
<organism evidence="11 12">
    <name type="scientific">Caenorhabditis bovis</name>
    <dbReference type="NCBI Taxonomy" id="2654633"/>
    <lineage>
        <taxon>Eukaryota</taxon>
        <taxon>Metazoa</taxon>
        <taxon>Ecdysozoa</taxon>
        <taxon>Nematoda</taxon>
        <taxon>Chromadorea</taxon>
        <taxon>Rhabditida</taxon>
        <taxon>Rhabditina</taxon>
        <taxon>Rhabditomorpha</taxon>
        <taxon>Rhabditoidea</taxon>
        <taxon>Rhabditidae</taxon>
        <taxon>Peloderinae</taxon>
        <taxon>Caenorhabditis</taxon>
    </lineage>
</organism>
<dbReference type="FunFam" id="3.90.1180.10:FF:000005">
    <property type="entry name" value="39S ribosomal protein L13, mitochondrial"/>
    <property type="match status" value="1"/>
</dbReference>
<dbReference type="SUPFAM" id="SSF52161">
    <property type="entry name" value="Ribosomal protein L13"/>
    <property type="match status" value="1"/>
</dbReference>
<evidence type="ECO:0000256" key="2">
    <source>
        <dbReference type="ARBA" id="ARBA00006227"/>
    </source>
</evidence>
<evidence type="ECO:0000256" key="9">
    <source>
        <dbReference type="RuleBase" id="RU000488"/>
    </source>
</evidence>
<feature type="repeat" description="Solcar" evidence="8">
    <location>
        <begin position="136"/>
        <end position="244"/>
    </location>
</feature>
<feature type="repeat" description="Solcar" evidence="8">
    <location>
        <begin position="42"/>
        <end position="127"/>
    </location>
</feature>
<evidence type="ECO:0000256" key="6">
    <source>
        <dbReference type="ARBA" id="ARBA00023136"/>
    </source>
</evidence>
<dbReference type="PROSITE" id="PS50920">
    <property type="entry name" value="SOLCAR"/>
    <property type="match status" value="3"/>
</dbReference>
<dbReference type="InterPro" id="IPR023395">
    <property type="entry name" value="MCP_dom_sf"/>
</dbReference>
<dbReference type="CDD" id="cd00392">
    <property type="entry name" value="Ribosomal_L13"/>
    <property type="match status" value="1"/>
</dbReference>
<evidence type="ECO:0000256" key="4">
    <source>
        <dbReference type="ARBA" id="ARBA00022692"/>
    </source>
</evidence>